<dbReference type="InterPro" id="IPR034829">
    <property type="entry name" value="DnaD-like_sf"/>
</dbReference>
<proteinExistence type="inferred from homology"/>
<dbReference type="AlphaFoldDB" id="A0A1I5L3Z3"/>
<gene>
    <name evidence="5" type="ORF">HHA03_01740</name>
    <name evidence="6" type="ORF">SAMN05421839_101190</name>
</gene>
<protein>
    <submittedName>
        <fullName evidence="5">Replication initiation and membrane attachment protein</fullName>
    </submittedName>
    <submittedName>
        <fullName evidence="6">Replicative DNA helicase loader DnaB</fullName>
    </submittedName>
</protein>
<evidence type="ECO:0000259" key="4">
    <source>
        <dbReference type="Pfam" id="PF25888"/>
    </source>
</evidence>
<dbReference type="InterPro" id="IPR006343">
    <property type="entry name" value="DnaB/C_C"/>
</dbReference>
<evidence type="ECO:0000313" key="6">
    <source>
        <dbReference type="EMBL" id="SFO92039.1"/>
    </source>
</evidence>
<evidence type="ECO:0000313" key="7">
    <source>
        <dbReference type="Proteomes" id="UP000242243"/>
    </source>
</evidence>
<evidence type="ECO:0000256" key="1">
    <source>
        <dbReference type="ARBA" id="ARBA00093462"/>
    </source>
</evidence>
<dbReference type="Pfam" id="PF25888">
    <property type="entry name" value="WHD_DnaB"/>
    <property type="match status" value="1"/>
</dbReference>
<keyword evidence="6" id="KW-0067">ATP-binding</keyword>
<feature type="region of interest" description="Disordered" evidence="2">
    <location>
        <begin position="393"/>
        <end position="444"/>
    </location>
</feature>
<sequence>MHQSIGKVLPADGYRTTKMFDLSDEQYQALYQLYQPIIGIEALSLYMTLYHQIAFHDRHSHHYLMQLLNQSLTTIYDARTKIEAIGLLETYRFEDEQQTLYDFHLKPPMTPVSFISDDVLSQMLYHQIGKQKFHSLKSKILERTTFSPSGEPITHTFSDVFIHQPVDIEVEETTDTTAINHYAKTKDWLSDTVVDFDWLSQNLQSRMLNVDVILSRENQRFINQMAVLYTLSNSEVDKLLQWSIDSEHRLDKEAFKEACLDAIDVQPSKQQVIIQRERLKKSETINSNQAAPQSKKARFIEQMETLSPKELIEDLSGEAEASKQDIKMIADIMGKQALSPGVMNVLIHYVMLKSDMKLSRAYMEKIASHWARKQIKTVTDAMALAKEEHTKYQSKDFKKGYPRKKTGREAVVPDWFKKQKTETKKSTQKPSQTVQPSSADNQEIDALLKSFQAKKNKQ</sequence>
<accession>A0A1I5L3Z3</accession>
<dbReference type="OrthoDB" id="2082007at2"/>
<organism evidence="6 7">
    <name type="scientific">Halolactibacillus halophilus</name>
    <dbReference type="NCBI Taxonomy" id="306540"/>
    <lineage>
        <taxon>Bacteria</taxon>
        <taxon>Bacillati</taxon>
        <taxon>Bacillota</taxon>
        <taxon>Bacilli</taxon>
        <taxon>Bacillales</taxon>
        <taxon>Bacillaceae</taxon>
        <taxon>Halolactibacillus</taxon>
    </lineage>
</organism>
<evidence type="ECO:0000256" key="2">
    <source>
        <dbReference type="SAM" id="MobiDB-lite"/>
    </source>
</evidence>
<dbReference type="RefSeq" id="WP_089829433.1">
    <property type="nucleotide sequence ID" value="NZ_BJWI01000001.1"/>
</dbReference>
<keyword evidence="8" id="KW-1185">Reference proteome</keyword>
<keyword evidence="6" id="KW-0347">Helicase</keyword>
<name>A0A1I5L3Z3_9BACI</name>
<evidence type="ECO:0000313" key="8">
    <source>
        <dbReference type="Proteomes" id="UP000321547"/>
    </source>
</evidence>
<reference evidence="5 8" key="2">
    <citation type="submission" date="2019-07" db="EMBL/GenBank/DDBJ databases">
        <title>Whole genome shotgun sequence of Halolactibacillus halophilus NBRC 100868.</title>
        <authorList>
            <person name="Hosoyama A."/>
            <person name="Uohara A."/>
            <person name="Ohji S."/>
            <person name="Ichikawa N."/>
        </authorList>
    </citation>
    <scope>NUCLEOTIDE SEQUENCE [LARGE SCALE GENOMIC DNA]</scope>
    <source>
        <strain evidence="5 8">NBRC 100868</strain>
    </source>
</reference>
<feature type="domain" description="Replicative helicase loading/DNA remodeling protein DnaB N-terminal winged helix" evidence="4">
    <location>
        <begin position="25"/>
        <end position="176"/>
    </location>
</feature>
<dbReference type="Proteomes" id="UP000242243">
    <property type="component" value="Unassembled WGS sequence"/>
</dbReference>
<dbReference type="InterPro" id="IPR058660">
    <property type="entry name" value="WHD_DnaB"/>
</dbReference>
<feature type="compositionally biased region" description="Basic and acidic residues" evidence="2">
    <location>
        <begin position="415"/>
        <end position="425"/>
    </location>
</feature>
<dbReference type="EMBL" id="BJWI01000001">
    <property type="protein sequence ID" value="GEM00642.1"/>
    <property type="molecule type" value="Genomic_DNA"/>
</dbReference>
<dbReference type="Pfam" id="PF07261">
    <property type="entry name" value="DnaB_2"/>
    <property type="match status" value="1"/>
</dbReference>
<evidence type="ECO:0000313" key="5">
    <source>
        <dbReference type="EMBL" id="GEM00642.1"/>
    </source>
</evidence>
<reference evidence="6 7" key="1">
    <citation type="submission" date="2016-10" db="EMBL/GenBank/DDBJ databases">
        <authorList>
            <person name="de Groot N.N."/>
        </authorList>
    </citation>
    <scope>NUCLEOTIDE SEQUENCE [LARGE SCALE GENOMIC DNA]</scope>
    <source>
        <strain evidence="6 7">DSM 17073</strain>
    </source>
</reference>
<dbReference type="STRING" id="306540.SAMN05421839_101190"/>
<feature type="domain" description="DnaB/C C-terminal" evidence="3">
    <location>
        <begin position="322"/>
        <end position="383"/>
    </location>
</feature>
<keyword evidence="6" id="KW-0547">Nucleotide-binding</keyword>
<dbReference type="GO" id="GO:0004386">
    <property type="term" value="F:helicase activity"/>
    <property type="evidence" value="ECO:0007669"/>
    <property type="project" value="UniProtKB-KW"/>
</dbReference>
<evidence type="ECO:0000259" key="3">
    <source>
        <dbReference type="Pfam" id="PF07261"/>
    </source>
</evidence>
<comment type="similarity">
    <text evidence="1">Belongs to the DnaB/DnaD family.</text>
</comment>
<dbReference type="Proteomes" id="UP000321547">
    <property type="component" value="Unassembled WGS sequence"/>
</dbReference>
<dbReference type="Gene3D" id="1.10.10.630">
    <property type="entry name" value="DnaD domain-like"/>
    <property type="match status" value="1"/>
</dbReference>
<dbReference type="EMBL" id="FOXC01000001">
    <property type="protein sequence ID" value="SFO92039.1"/>
    <property type="molecule type" value="Genomic_DNA"/>
</dbReference>
<keyword evidence="6" id="KW-0378">Hydrolase</keyword>